<dbReference type="OrthoDB" id="4843387at2759"/>
<keyword evidence="2" id="KW-1185">Reference proteome</keyword>
<proteinExistence type="predicted"/>
<sequence length="86" mass="10309">MRYWSLQFSSWGGAIDPDFISKNNNVRPHRDHLVDEFLESEDIRRRDWPADFRASPITGNFQLAFPLERTTKQRCRRSRSNCHRES</sequence>
<gene>
    <name evidence="1" type="ORF">AVEN_120864_1</name>
</gene>
<accession>A0A4Y2K2E3</accession>
<evidence type="ECO:0000313" key="2">
    <source>
        <dbReference type="Proteomes" id="UP000499080"/>
    </source>
</evidence>
<name>A0A4Y2K2E3_ARAVE</name>
<reference evidence="1 2" key="1">
    <citation type="journal article" date="2019" name="Sci. Rep.">
        <title>Orb-weaving spider Araneus ventricosus genome elucidates the spidroin gene catalogue.</title>
        <authorList>
            <person name="Kono N."/>
            <person name="Nakamura H."/>
            <person name="Ohtoshi R."/>
            <person name="Moran D.A.P."/>
            <person name="Shinohara A."/>
            <person name="Yoshida Y."/>
            <person name="Fujiwara M."/>
            <person name="Mori M."/>
            <person name="Tomita M."/>
            <person name="Arakawa K."/>
        </authorList>
    </citation>
    <scope>NUCLEOTIDE SEQUENCE [LARGE SCALE GENOMIC DNA]</scope>
</reference>
<dbReference type="Proteomes" id="UP000499080">
    <property type="component" value="Unassembled WGS sequence"/>
</dbReference>
<dbReference type="AlphaFoldDB" id="A0A4Y2K2E3"/>
<comment type="caution">
    <text evidence="1">The sequence shown here is derived from an EMBL/GenBank/DDBJ whole genome shotgun (WGS) entry which is preliminary data.</text>
</comment>
<organism evidence="1 2">
    <name type="scientific">Araneus ventricosus</name>
    <name type="common">Orbweaver spider</name>
    <name type="synonym">Epeira ventricosa</name>
    <dbReference type="NCBI Taxonomy" id="182803"/>
    <lineage>
        <taxon>Eukaryota</taxon>
        <taxon>Metazoa</taxon>
        <taxon>Ecdysozoa</taxon>
        <taxon>Arthropoda</taxon>
        <taxon>Chelicerata</taxon>
        <taxon>Arachnida</taxon>
        <taxon>Araneae</taxon>
        <taxon>Araneomorphae</taxon>
        <taxon>Entelegynae</taxon>
        <taxon>Araneoidea</taxon>
        <taxon>Araneidae</taxon>
        <taxon>Araneus</taxon>
    </lineage>
</organism>
<dbReference type="EMBL" id="BGPR01004135">
    <property type="protein sequence ID" value="GBM96347.1"/>
    <property type="molecule type" value="Genomic_DNA"/>
</dbReference>
<evidence type="ECO:0000313" key="1">
    <source>
        <dbReference type="EMBL" id="GBM96347.1"/>
    </source>
</evidence>
<protein>
    <submittedName>
        <fullName evidence="1">Uncharacterized protein</fullName>
    </submittedName>
</protein>